<organism evidence="2 3">
    <name type="scientific">Leucocoprinus leucothites</name>
    <dbReference type="NCBI Taxonomy" id="201217"/>
    <lineage>
        <taxon>Eukaryota</taxon>
        <taxon>Fungi</taxon>
        <taxon>Dikarya</taxon>
        <taxon>Basidiomycota</taxon>
        <taxon>Agaricomycotina</taxon>
        <taxon>Agaricomycetes</taxon>
        <taxon>Agaricomycetidae</taxon>
        <taxon>Agaricales</taxon>
        <taxon>Agaricineae</taxon>
        <taxon>Agaricaceae</taxon>
        <taxon>Leucocoprinus</taxon>
    </lineage>
</organism>
<dbReference type="EMBL" id="JAACJO010000011">
    <property type="protein sequence ID" value="KAF5352867.1"/>
    <property type="molecule type" value="Genomic_DNA"/>
</dbReference>
<proteinExistence type="predicted"/>
<dbReference type="Proteomes" id="UP000559027">
    <property type="component" value="Unassembled WGS sequence"/>
</dbReference>
<reference evidence="2 3" key="1">
    <citation type="journal article" date="2020" name="ISME J.">
        <title>Uncovering the hidden diversity of litter-decomposition mechanisms in mushroom-forming fungi.</title>
        <authorList>
            <person name="Floudas D."/>
            <person name="Bentzer J."/>
            <person name="Ahren D."/>
            <person name="Johansson T."/>
            <person name="Persson P."/>
            <person name="Tunlid A."/>
        </authorList>
    </citation>
    <scope>NUCLEOTIDE SEQUENCE [LARGE SCALE GENOMIC DNA]</scope>
    <source>
        <strain evidence="2 3">CBS 146.42</strain>
    </source>
</reference>
<gene>
    <name evidence="2" type="ORF">D9756_006321</name>
</gene>
<dbReference type="OrthoDB" id="3685327at2759"/>
<accession>A0A8H5D5Z9</accession>
<comment type="caution">
    <text evidence="2">The sequence shown here is derived from an EMBL/GenBank/DDBJ whole genome shotgun (WGS) entry which is preliminary data.</text>
</comment>
<dbReference type="AlphaFoldDB" id="A0A8H5D5Z9"/>
<protein>
    <submittedName>
        <fullName evidence="2">Uncharacterized protein</fullName>
    </submittedName>
</protein>
<name>A0A8H5D5Z9_9AGAR</name>
<keyword evidence="1" id="KW-0732">Signal</keyword>
<feature type="chain" id="PRO_5034933804" evidence="1">
    <location>
        <begin position="20"/>
        <end position="210"/>
    </location>
</feature>
<sequence length="210" mass="23638">MHYSPVFHLFSIAILSARSISIFPTVELTAAPLVGHGGSIESTLNARKNDSHVSKSYKLAIKVSQDGHIPVSYKPAIKFYMHELSCISMVGLRTIIYSKLEIYYAWSFDLVERGVVKLIKDKVRQDNHAREKFTKETVANGRKKFPHSNWGHSHHEVDIPVGGTVGYEIYWFRGIYFHKRGDGGFTNWAYSGFTGSVSTDGSKGVFKRPP</sequence>
<evidence type="ECO:0000313" key="2">
    <source>
        <dbReference type="EMBL" id="KAF5352867.1"/>
    </source>
</evidence>
<keyword evidence="3" id="KW-1185">Reference proteome</keyword>
<feature type="signal peptide" evidence="1">
    <location>
        <begin position="1"/>
        <end position="19"/>
    </location>
</feature>
<evidence type="ECO:0000313" key="3">
    <source>
        <dbReference type="Proteomes" id="UP000559027"/>
    </source>
</evidence>
<evidence type="ECO:0000256" key="1">
    <source>
        <dbReference type="SAM" id="SignalP"/>
    </source>
</evidence>